<feature type="domain" description="Guanylate kinase/L-type calcium channel beta subunit" evidence="11">
    <location>
        <begin position="679"/>
        <end position="855"/>
    </location>
</feature>
<keyword evidence="7" id="KW-0539">Nucleus</keyword>
<dbReference type="InterPro" id="IPR001478">
    <property type="entry name" value="PDZ"/>
</dbReference>
<dbReference type="CDD" id="cd12081">
    <property type="entry name" value="SH3_CASK"/>
    <property type="match status" value="1"/>
</dbReference>
<evidence type="ECO:0000256" key="3">
    <source>
        <dbReference type="ARBA" id="ARBA00007014"/>
    </source>
</evidence>
<evidence type="ECO:0000256" key="9">
    <source>
        <dbReference type="ARBA" id="ARBA00048977"/>
    </source>
</evidence>
<dbReference type="GO" id="GO:0005634">
    <property type="term" value="C:nucleus"/>
    <property type="evidence" value="ECO:0007669"/>
    <property type="project" value="UniProtKB-SubCell"/>
</dbReference>
<dbReference type="InterPro" id="IPR014775">
    <property type="entry name" value="L27_C"/>
</dbReference>
<protein>
    <recommendedName>
        <fullName evidence="4">non-specific serine/threonine protein kinase</fullName>
        <ecNumber evidence="4">2.7.11.1</ecNumber>
    </recommendedName>
    <alternativeName>
        <fullName evidence="10">Calcium/calmodulin-dependent serine protein kinase</fullName>
    </alternativeName>
</protein>
<dbReference type="Gene3D" id="6.10.140.620">
    <property type="match status" value="1"/>
</dbReference>
<proteinExistence type="inferred from homology"/>
<dbReference type="CDD" id="cd00071">
    <property type="entry name" value="GMPK"/>
    <property type="match status" value="1"/>
</dbReference>
<dbReference type="Gene3D" id="3.30.63.10">
    <property type="entry name" value="Guanylate Kinase phosphate binding domain"/>
    <property type="match status" value="1"/>
</dbReference>
<dbReference type="InterPro" id="IPR027417">
    <property type="entry name" value="P-loop_NTPase"/>
</dbReference>
<dbReference type="SMART" id="SM00072">
    <property type="entry name" value="GuKc"/>
    <property type="match status" value="1"/>
</dbReference>
<dbReference type="InterPro" id="IPR004172">
    <property type="entry name" value="L27_dom"/>
</dbReference>
<dbReference type="SUPFAM" id="SSF52540">
    <property type="entry name" value="P-loop containing nucleoside triphosphate hydrolases"/>
    <property type="match status" value="1"/>
</dbReference>
<dbReference type="InterPro" id="IPR035473">
    <property type="entry name" value="CASK_SH3"/>
</dbReference>
<dbReference type="InterPro" id="IPR036028">
    <property type="entry name" value="SH3-like_dom_sf"/>
</dbReference>
<feature type="domain" description="L27" evidence="14">
    <location>
        <begin position="369"/>
        <end position="422"/>
    </location>
</feature>
<dbReference type="InterPro" id="IPR036892">
    <property type="entry name" value="L27_dom_sf"/>
</dbReference>
<dbReference type="InterPro" id="IPR011009">
    <property type="entry name" value="Kinase-like_dom_sf"/>
</dbReference>
<evidence type="ECO:0000259" key="13">
    <source>
        <dbReference type="SMART" id="SM00326"/>
    </source>
</evidence>
<dbReference type="PROSITE" id="PS00856">
    <property type="entry name" value="GUANYLATE_KINASE_1"/>
    <property type="match status" value="1"/>
</dbReference>
<evidence type="ECO:0000256" key="8">
    <source>
        <dbReference type="ARBA" id="ARBA00047899"/>
    </source>
</evidence>
<evidence type="ECO:0000256" key="6">
    <source>
        <dbReference type="ARBA" id="ARBA00022490"/>
    </source>
</evidence>
<dbReference type="Gene3D" id="2.30.30.40">
    <property type="entry name" value="SH3 Domains"/>
    <property type="match status" value="1"/>
</dbReference>
<dbReference type="CDD" id="cd10831">
    <property type="entry name" value="PDZ_CASK-like"/>
    <property type="match status" value="1"/>
</dbReference>
<dbReference type="InterPro" id="IPR020590">
    <property type="entry name" value="Guanylate_kinase_CS"/>
</dbReference>
<keyword evidence="5" id="KW-0728">SH3 domain</keyword>
<comment type="similarity">
    <text evidence="3">Belongs to the MAGUK family.</text>
</comment>
<dbReference type="FunFam" id="3.30.63.10:FF:000004">
    <property type="entry name" value="peripheral plasma membrane protein CASK isoform X2"/>
    <property type="match status" value="1"/>
</dbReference>
<dbReference type="GO" id="GO:0005524">
    <property type="term" value="F:ATP binding"/>
    <property type="evidence" value="ECO:0007669"/>
    <property type="project" value="InterPro"/>
</dbReference>
<reference evidence="15" key="2">
    <citation type="submission" date="2025-08" db="UniProtKB">
        <authorList>
            <consortium name="Ensembl"/>
        </authorList>
    </citation>
    <scope>IDENTIFICATION</scope>
</reference>
<dbReference type="Pfam" id="PF00595">
    <property type="entry name" value="PDZ"/>
    <property type="match status" value="1"/>
</dbReference>
<dbReference type="Gene3D" id="2.30.42.10">
    <property type="match status" value="1"/>
</dbReference>
<dbReference type="Gene3D" id="3.40.50.300">
    <property type="entry name" value="P-loop containing nucleotide triphosphate hydrolases"/>
    <property type="match status" value="1"/>
</dbReference>
<dbReference type="FunFam" id="2.30.42.10:FF:000016">
    <property type="entry name" value="peripheral plasma membrane protein CASK isoform X2"/>
    <property type="match status" value="1"/>
</dbReference>
<dbReference type="Gene3D" id="1.10.287.650">
    <property type="entry name" value="L27 domain"/>
    <property type="match status" value="2"/>
</dbReference>
<keyword evidence="6" id="KW-0963">Cytoplasm</keyword>
<feature type="domain" description="L27" evidence="14">
    <location>
        <begin position="310"/>
        <end position="365"/>
    </location>
</feature>
<dbReference type="SUPFAM" id="SSF50044">
    <property type="entry name" value="SH3-domain"/>
    <property type="match status" value="1"/>
</dbReference>
<dbReference type="InterPro" id="IPR008145">
    <property type="entry name" value="GK/Ca_channel_bsu"/>
</dbReference>
<evidence type="ECO:0000256" key="2">
    <source>
        <dbReference type="ARBA" id="ARBA00004496"/>
    </source>
</evidence>
<dbReference type="SUPFAM" id="SSF50156">
    <property type="entry name" value="PDZ domain-like"/>
    <property type="match status" value="1"/>
</dbReference>
<dbReference type="GO" id="GO:0005737">
    <property type="term" value="C:cytoplasm"/>
    <property type="evidence" value="ECO:0007669"/>
    <property type="project" value="UniProtKB-SubCell"/>
</dbReference>
<dbReference type="SUPFAM" id="SSF101288">
    <property type="entry name" value="L27 domain"/>
    <property type="match status" value="2"/>
</dbReference>
<reference evidence="15 16" key="1">
    <citation type="journal article" date="2005" name="Nature">
        <title>Genome sequence, comparative analysis and haplotype structure of the domestic dog.</title>
        <authorList>
            <consortium name="Broad Sequencing Platform"/>
            <person name="Lindblad-Toh K."/>
            <person name="Wade C.M."/>
            <person name="Mikkelsen T.S."/>
            <person name="Karlsson E.K."/>
            <person name="Jaffe D.B."/>
            <person name="Kamal M."/>
            <person name="Clamp M."/>
            <person name="Chang J.L."/>
            <person name="Kulbokas E.J. III"/>
            <person name="Zody M.C."/>
            <person name="Mauceli E."/>
            <person name="Xie X."/>
            <person name="Breen M."/>
            <person name="Wayne R.K."/>
            <person name="Ostrander E.A."/>
            <person name="Ponting C.P."/>
            <person name="Galibert F."/>
            <person name="Smith D.R."/>
            <person name="DeJong P.J."/>
            <person name="Kirkness E."/>
            <person name="Alvarez P."/>
            <person name="Biagi T."/>
            <person name="Brockman W."/>
            <person name="Butler J."/>
            <person name="Chin C.W."/>
            <person name="Cook A."/>
            <person name="Cuff J."/>
            <person name="Daly M.J."/>
            <person name="DeCaprio D."/>
            <person name="Gnerre S."/>
            <person name="Grabherr M."/>
            <person name="Kellis M."/>
            <person name="Kleber M."/>
            <person name="Bardeleben C."/>
            <person name="Goodstadt L."/>
            <person name="Heger A."/>
            <person name="Hitte C."/>
            <person name="Kim L."/>
            <person name="Koepfli K.P."/>
            <person name="Parker H.G."/>
            <person name="Pollinger J.P."/>
            <person name="Searle S.M."/>
            <person name="Sutter N.B."/>
            <person name="Thomas R."/>
            <person name="Webber C."/>
            <person name="Baldwin J."/>
            <person name="Abebe A."/>
            <person name="Abouelleil A."/>
            <person name="Aftuck L."/>
            <person name="Ait-Zahra M."/>
            <person name="Aldredge T."/>
            <person name="Allen N."/>
            <person name="An P."/>
            <person name="Anderson S."/>
            <person name="Antoine C."/>
            <person name="Arachchi H."/>
            <person name="Aslam A."/>
            <person name="Ayotte L."/>
            <person name="Bachantsang P."/>
            <person name="Barry A."/>
            <person name="Bayul T."/>
            <person name="Benamara M."/>
            <person name="Berlin A."/>
            <person name="Bessette D."/>
            <person name="Blitshteyn B."/>
            <person name="Bloom T."/>
            <person name="Blye J."/>
            <person name="Boguslavskiy L."/>
            <person name="Bonnet C."/>
            <person name="Boukhgalter B."/>
            <person name="Brown A."/>
            <person name="Cahill P."/>
            <person name="Calixte N."/>
            <person name="Camarata J."/>
            <person name="Cheshatsang Y."/>
            <person name="Chu J."/>
            <person name="Citroen M."/>
            <person name="Collymore A."/>
            <person name="Cooke P."/>
            <person name="Dawoe T."/>
            <person name="Daza R."/>
            <person name="Decktor K."/>
            <person name="DeGray S."/>
            <person name="Dhargay N."/>
            <person name="Dooley K."/>
            <person name="Dooley K."/>
            <person name="Dorje P."/>
            <person name="Dorjee K."/>
            <person name="Dorris L."/>
            <person name="Duffey N."/>
            <person name="Dupes A."/>
            <person name="Egbiremolen O."/>
            <person name="Elong R."/>
            <person name="Falk J."/>
            <person name="Farina A."/>
            <person name="Faro S."/>
            <person name="Ferguson D."/>
            <person name="Ferreira P."/>
            <person name="Fisher S."/>
            <person name="FitzGerald M."/>
            <person name="Foley K."/>
            <person name="Foley C."/>
            <person name="Franke A."/>
            <person name="Friedrich D."/>
            <person name="Gage D."/>
            <person name="Garber M."/>
            <person name="Gearin G."/>
            <person name="Giannoukos G."/>
            <person name="Goode T."/>
            <person name="Goyette A."/>
            <person name="Graham J."/>
            <person name="Grandbois E."/>
            <person name="Gyaltsen K."/>
            <person name="Hafez N."/>
            <person name="Hagopian D."/>
            <person name="Hagos B."/>
            <person name="Hall J."/>
            <person name="Healy C."/>
            <person name="Hegarty R."/>
            <person name="Honan T."/>
            <person name="Horn A."/>
            <person name="Houde N."/>
            <person name="Hughes L."/>
            <person name="Hunnicutt L."/>
            <person name="Husby M."/>
            <person name="Jester B."/>
            <person name="Jones C."/>
            <person name="Kamat A."/>
            <person name="Kanga B."/>
            <person name="Kells C."/>
            <person name="Khazanovich D."/>
            <person name="Kieu A.C."/>
            <person name="Kisner P."/>
            <person name="Kumar M."/>
            <person name="Lance K."/>
            <person name="Landers T."/>
            <person name="Lara M."/>
            <person name="Lee W."/>
            <person name="Leger J.P."/>
            <person name="Lennon N."/>
            <person name="Leuper L."/>
            <person name="LeVine S."/>
            <person name="Liu J."/>
            <person name="Liu X."/>
            <person name="Lokyitsang Y."/>
            <person name="Lokyitsang T."/>
            <person name="Lui A."/>
            <person name="Macdonald J."/>
            <person name="Major J."/>
            <person name="Marabella R."/>
            <person name="Maru K."/>
            <person name="Matthews C."/>
            <person name="McDonough S."/>
            <person name="Mehta T."/>
            <person name="Meldrim J."/>
            <person name="Melnikov A."/>
            <person name="Meneus L."/>
            <person name="Mihalev A."/>
            <person name="Mihova T."/>
            <person name="Miller K."/>
            <person name="Mittelman R."/>
            <person name="Mlenga V."/>
            <person name="Mulrain L."/>
            <person name="Munson G."/>
            <person name="Navidi A."/>
            <person name="Naylor J."/>
            <person name="Nguyen T."/>
            <person name="Nguyen N."/>
            <person name="Nguyen C."/>
            <person name="Nguyen T."/>
            <person name="Nicol R."/>
            <person name="Norbu N."/>
            <person name="Norbu C."/>
            <person name="Novod N."/>
            <person name="Nyima T."/>
            <person name="Olandt P."/>
            <person name="O'Neill B."/>
            <person name="O'Neill K."/>
            <person name="Osman S."/>
            <person name="Oyono L."/>
            <person name="Patti C."/>
            <person name="Perrin D."/>
            <person name="Phunkhang P."/>
            <person name="Pierre F."/>
            <person name="Priest M."/>
            <person name="Rachupka A."/>
            <person name="Raghuraman S."/>
            <person name="Rameau R."/>
            <person name="Ray V."/>
            <person name="Raymond C."/>
            <person name="Rege F."/>
            <person name="Rise C."/>
            <person name="Rogers J."/>
            <person name="Rogov P."/>
            <person name="Sahalie J."/>
            <person name="Settipalli S."/>
            <person name="Sharpe T."/>
            <person name="Shea T."/>
            <person name="Sheehan M."/>
            <person name="Sherpa N."/>
            <person name="Shi J."/>
            <person name="Shih D."/>
            <person name="Sloan J."/>
            <person name="Smith C."/>
            <person name="Sparrow T."/>
            <person name="Stalker J."/>
            <person name="Stange-Thomann N."/>
            <person name="Stavropoulos S."/>
            <person name="Stone C."/>
            <person name="Stone S."/>
            <person name="Sykes S."/>
            <person name="Tchuinga P."/>
            <person name="Tenzing P."/>
            <person name="Tesfaye S."/>
            <person name="Thoulutsang D."/>
            <person name="Thoulutsang Y."/>
            <person name="Topham K."/>
            <person name="Topping I."/>
            <person name="Tsamla T."/>
            <person name="Vassiliev H."/>
            <person name="Venkataraman V."/>
            <person name="Vo A."/>
            <person name="Wangchuk T."/>
            <person name="Wangdi T."/>
            <person name="Weiand M."/>
            <person name="Wilkinson J."/>
            <person name="Wilson A."/>
            <person name="Yadav S."/>
            <person name="Yang S."/>
            <person name="Yang X."/>
            <person name="Young G."/>
            <person name="Yu Q."/>
            <person name="Zainoun J."/>
            <person name="Zembek L."/>
            <person name="Zimmer A."/>
            <person name="Lander E.S."/>
        </authorList>
    </citation>
    <scope>NUCLEOTIDE SEQUENCE [LARGE SCALE GENOMIC DNA]</scope>
    <source>
        <strain evidence="15">Boxer</strain>
    </source>
</reference>
<name>A0A8P0NQ62_CANLF</name>
<evidence type="ECO:0000313" key="15">
    <source>
        <dbReference type="Ensembl" id="ENSCAFP00000038547.3"/>
    </source>
</evidence>
<evidence type="ECO:0000256" key="7">
    <source>
        <dbReference type="ARBA" id="ARBA00023242"/>
    </source>
</evidence>
<dbReference type="InterPro" id="IPR000719">
    <property type="entry name" value="Prot_kinase_dom"/>
</dbReference>
<dbReference type="Gene3D" id="3.30.200.20">
    <property type="entry name" value="Phosphorylase Kinase, domain 1"/>
    <property type="match status" value="1"/>
</dbReference>
<dbReference type="FunFam" id="2.30.30.40:FF:000080">
    <property type="entry name" value="Peripheral plasma membrane protein CASK isoform X2"/>
    <property type="match status" value="1"/>
</dbReference>
<dbReference type="PANTHER" id="PTHR23122">
    <property type="entry name" value="MEMBRANE-ASSOCIATED GUANYLATE KINASE MAGUK"/>
    <property type="match status" value="1"/>
</dbReference>
<dbReference type="GO" id="GO:0071944">
    <property type="term" value="C:cell periphery"/>
    <property type="evidence" value="ECO:0007669"/>
    <property type="project" value="UniProtKB-ARBA"/>
</dbReference>
<evidence type="ECO:0000256" key="4">
    <source>
        <dbReference type="ARBA" id="ARBA00012513"/>
    </source>
</evidence>
<evidence type="ECO:0000259" key="12">
    <source>
        <dbReference type="SMART" id="SM00228"/>
    </source>
</evidence>
<comment type="subcellular location">
    <subcellularLocation>
        <location evidence="2">Cytoplasm</location>
    </subcellularLocation>
    <subcellularLocation>
        <location evidence="1">Nucleus</location>
    </subcellularLocation>
</comment>
<accession>A0A8P0NQ62</accession>
<organism evidence="15 16">
    <name type="scientific">Canis lupus familiaris</name>
    <name type="common">Dog</name>
    <name type="synonym">Canis familiaris</name>
    <dbReference type="NCBI Taxonomy" id="9615"/>
    <lineage>
        <taxon>Eukaryota</taxon>
        <taxon>Metazoa</taxon>
        <taxon>Chordata</taxon>
        <taxon>Craniata</taxon>
        <taxon>Vertebrata</taxon>
        <taxon>Euteleostomi</taxon>
        <taxon>Mammalia</taxon>
        <taxon>Eutheria</taxon>
        <taxon>Laurasiatheria</taxon>
        <taxon>Carnivora</taxon>
        <taxon>Caniformia</taxon>
        <taxon>Canidae</taxon>
        <taxon>Canis</taxon>
    </lineage>
</organism>
<dbReference type="OrthoDB" id="65789at2759"/>
<evidence type="ECO:0000256" key="1">
    <source>
        <dbReference type="ARBA" id="ARBA00004123"/>
    </source>
</evidence>
<dbReference type="Pfam" id="PF00625">
    <property type="entry name" value="Guanylate_kin"/>
    <property type="match status" value="1"/>
</dbReference>
<gene>
    <name evidence="15" type="primary">CASK</name>
</gene>
<dbReference type="Pfam" id="PF07653">
    <property type="entry name" value="SH3_2"/>
    <property type="match status" value="1"/>
</dbReference>
<evidence type="ECO:0000259" key="11">
    <source>
        <dbReference type="SMART" id="SM00072"/>
    </source>
</evidence>
<dbReference type="InterPro" id="IPR001452">
    <property type="entry name" value="SH3_domain"/>
</dbReference>
<dbReference type="EC" id="2.7.11.1" evidence="4"/>
<dbReference type="Gene3D" id="1.10.510.10">
    <property type="entry name" value="Transferase(Phosphotransferase) domain 1"/>
    <property type="match status" value="1"/>
</dbReference>
<comment type="catalytic activity">
    <reaction evidence="9">
        <text>L-seryl-[protein] + ATP = O-phospho-L-seryl-[protein] + ADP + H(+)</text>
        <dbReference type="Rhea" id="RHEA:17989"/>
        <dbReference type="Rhea" id="RHEA-COMP:9863"/>
        <dbReference type="Rhea" id="RHEA-COMP:11604"/>
        <dbReference type="ChEBI" id="CHEBI:15378"/>
        <dbReference type="ChEBI" id="CHEBI:29999"/>
        <dbReference type="ChEBI" id="CHEBI:30616"/>
        <dbReference type="ChEBI" id="CHEBI:83421"/>
        <dbReference type="ChEBI" id="CHEBI:456216"/>
        <dbReference type="EC" id="2.7.11.1"/>
    </reaction>
    <physiologicalReaction direction="left-to-right" evidence="9">
        <dbReference type="Rhea" id="RHEA:17990"/>
    </physiologicalReaction>
</comment>
<evidence type="ECO:0000256" key="10">
    <source>
        <dbReference type="ARBA" id="ARBA00077072"/>
    </source>
</evidence>
<sequence length="867" mass="98575">MADDDVLFEDVYELCEVIGKGPFSVVRRCINRETGQQFAVKIVDVAKFTSSPGLSTEGKRWISMDGADLCFEIVKRADAGFVYSEAVASHYMRQILEALRYCHDNNIIHRDVKPHCVLLASKENSAPVKLGGFGVAIQLGESGLVAGGRVGTPHFMAPEVVKREPYGKPVDVWGCGVILFILLSGCLPFYGTKERLFEGIIKGKYKMNPRQWSHISESAKDLVRRMLMLDPAERITVYEALNHPWLKERDRYAYKIHLPETVEQLRKFNARRKLKGAVLAAVSSHKFNSFYGDPPEELPDFSEDPTSSGAVSQVLDSLEEIHALTDCSEKDLDFLHSVFQDQHLHTLLDLYDKINTKSSPQIRNPPSDAVQRAKEVLEEISCYPENNDAKELKRILTQPHFMALLQTHDVVAHEVYSDEALRVTPPPTSPYLNGDSPESANGDMDMENVTRVRLVQFQKNTDEPMGITLKMNELNHCIVARIMHGGMIHRQGTLHVGDEIREINGISVANQTVEQLQKMLREMRGSITFKIVPSYRTQSSSCEDLPSTTQPKGRQIYVRAQFEYDPAKDDLIPCKEAGIRFRVGDIIQIISKDDHNWWQGKLENSKNGTAGLIPSPELQEWRVACIAMEKTKQEQQASCTWFGKKKKQYKDKYLAKHNAVFDQLDLVTYEEVVKLPAFKRKTLVLLGAHGVGRRHIKNTLITKHPDRFAYPIPHTTRPPKKDEENGKNYYFVSHDQMMQDISNNEYLEYGSHEDAMYGTKLETIRKIHEQGLIAILDVEPQALKVLRTAEFAPFVVFIAAPTITPGLNEDESLQRLQKESDILQRTYAHYFDLTIINNEIDETIRHLEEAVELVCTAPQWVPVSWVY</sequence>
<dbReference type="SMART" id="SM00228">
    <property type="entry name" value="PDZ"/>
    <property type="match status" value="1"/>
</dbReference>
<dbReference type="Pfam" id="PF02828">
    <property type="entry name" value="L27"/>
    <property type="match status" value="2"/>
</dbReference>
<dbReference type="SMART" id="SM00569">
    <property type="entry name" value="L27"/>
    <property type="match status" value="2"/>
</dbReference>
<dbReference type="InterPro" id="IPR050716">
    <property type="entry name" value="MAGUK"/>
</dbReference>
<evidence type="ECO:0000313" key="16">
    <source>
        <dbReference type="Proteomes" id="UP000002254"/>
    </source>
</evidence>
<comment type="catalytic activity">
    <reaction evidence="8">
        <text>L-threonyl-[protein] + ATP = O-phospho-L-threonyl-[protein] + ADP + H(+)</text>
        <dbReference type="Rhea" id="RHEA:46608"/>
        <dbReference type="Rhea" id="RHEA-COMP:11060"/>
        <dbReference type="Rhea" id="RHEA-COMP:11605"/>
        <dbReference type="ChEBI" id="CHEBI:15378"/>
        <dbReference type="ChEBI" id="CHEBI:30013"/>
        <dbReference type="ChEBI" id="CHEBI:30616"/>
        <dbReference type="ChEBI" id="CHEBI:61977"/>
        <dbReference type="ChEBI" id="CHEBI:456216"/>
        <dbReference type="EC" id="2.7.11.1"/>
    </reaction>
</comment>
<feature type="domain" description="SH3" evidence="13">
    <location>
        <begin position="556"/>
        <end position="622"/>
    </location>
</feature>
<dbReference type="SMART" id="SM00326">
    <property type="entry name" value="SH3"/>
    <property type="match status" value="1"/>
</dbReference>
<dbReference type="Proteomes" id="UP000002254">
    <property type="component" value="Chromosome X"/>
</dbReference>
<dbReference type="AlphaFoldDB" id="A0A8P0NQ62"/>
<dbReference type="FunFam" id="3.40.50.300:FF:000146">
    <property type="entry name" value="MAGUK p55 subfamily member 6 isoform X1"/>
    <property type="match status" value="1"/>
</dbReference>
<dbReference type="FunFam" id="1.10.510.10:FF:000062">
    <property type="entry name" value="peripheral plasma membrane protein CASK isoform X2"/>
    <property type="match status" value="1"/>
</dbReference>
<evidence type="ECO:0000259" key="14">
    <source>
        <dbReference type="SMART" id="SM00569"/>
    </source>
</evidence>
<dbReference type="InterPro" id="IPR036034">
    <property type="entry name" value="PDZ_sf"/>
</dbReference>
<dbReference type="SUPFAM" id="SSF56112">
    <property type="entry name" value="Protein kinase-like (PK-like)"/>
    <property type="match status" value="1"/>
</dbReference>
<evidence type="ECO:0000256" key="5">
    <source>
        <dbReference type="ARBA" id="ARBA00022443"/>
    </source>
</evidence>
<feature type="domain" description="PDZ" evidence="12">
    <location>
        <begin position="463"/>
        <end position="535"/>
    </location>
</feature>
<dbReference type="GO" id="GO:0004674">
    <property type="term" value="F:protein serine/threonine kinase activity"/>
    <property type="evidence" value="ECO:0007669"/>
    <property type="project" value="UniProtKB-EC"/>
</dbReference>
<dbReference type="Ensembl" id="ENSCAFT00000049479.4">
    <property type="protein sequence ID" value="ENSCAFP00000038547.3"/>
    <property type="gene ID" value="ENSCAFG00000014358.6"/>
</dbReference>
<dbReference type="Pfam" id="PF00069">
    <property type="entry name" value="Pkinase"/>
    <property type="match status" value="1"/>
</dbReference>